<organism evidence="1 2">
    <name type="scientific">Amycolatopsis albidoflavus</name>
    <dbReference type="NCBI Taxonomy" id="102226"/>
    <lineage>
        <taxon>Bacteria</taxon>
        <taxon>Bacillati</taxon>
        <taxon>Actinomycetota</taxon>
        <taxon>Actinomycetes</taxon>
        <taxon>Pseudonocardiales</taxon>
        <taxon>Pseudonocardiaceae</taxon>
        <taxon>Amycolatopsis</taxon>
    </lineage>
</organism>
<sequence length="63" mass="7011">MAGSRNLFLHPADAVETPGRRHPPLRQRWGVVVAADGTRRLEASWQTPDNEALPAESWYAETA</sequence>
<keyword evidence="2" id="KW-1185">Reference proteome</keyword>
<dbReference type="Proteomes" id="UP001597542">
    <property type="component" value="Unassembled WGS sequence"/>
</dbReference>
<evidence type="ECO:0000313" key="1">
    <source>
        <dbReference type="EMBL" id="MFD2479710.1"/>
    </source>
</evidence>
<dbReference type="RefSeq" id="WP_344277985.1">
    <property type="nucleotide sequence ID" value="NZ_BAAAHV010000013.1"/>
</dbReference>
<gene>
    <name evidence="1" type="ORF">ACFSUT_05460</name>
</gene>
<dbReference type="EMBL" id="JBHUKQ010000004">
    <property type="protein sequence ID" value="MFD2479710.1"/>
    <property type="molecule type" value="Genomic_DNA"/>
</dbReference>
<evidence type="ECO:0000313" key="2">
    <source>
        <dbReference type="Proteomes" id="UP001597542"/>
    </source>
</evidence>
<accession>A0ABW5HTU8</accession>
<name>A0ABW5HTU8_9PSEU</name>
<protein>
    <submittedName>
        <fullName evidence="1">Uncharacterized protein</fullName>
    </submittedName>
</protein>
<reference evidence="2" key="1">
    <citation type="journal article" date="2019" name="Int. J. Syst. Evol. Microbiol.">
        <title>The Global Catalogue of Microorganisms (GCM) 10K type strain sequencing project: providing services to taxonomists for standard genome sequencing and annotation.</title>
        <authorList>
            <consortium name="The Broad Institute Genomics Platform"/>
            <consortium name="The Broad Institute Genome Sequencing Center for Infectious Disease"/>
            <person name="Wu L."/>
            <person name="Ma J."/>
        </authorList>
    </citation>
    <scope>NUCLEOTIDE SEQUENCE [LARGE SCALE GENOMIC DNA]</scope>
    <source>
        <strain evidence="2">CGMCC 4.7638</strain>
    </source>
</reference>
<comment type="caution">
    <text evidence="1">The sequence shown here is derived from an EMBL/GenBank/DDBJ whole genome shotgun (WGS) entry which is preliminary data.</text>
</comment>
<proteinExistence type="predicted"/>